<organism evidence="1 2">
    <name type="scientific">Desulfatibacillum alkenivorans DSM 16219</name>
    <dbReference type="NCBI Taxonomy" id="1121393"/>
    <lineage>
        <taxon>Bacteria</taxon>
        <taxon>Pseudomonadati</taxon>
        <taxon>Thermodesulfobacteriota</taxon>
        <taxon>Desulfobacteria</taxon>
        <taxon>Desulfobacterales</taxon>
        <taxon>Desulfatibacillaceae</taxon>
        <taxon>Desulfatibacillum</taxon>
    </lineage>
</organism>
<dbReference type="EMBL" id="FQZU01000019">
    <property type="protein sequence ID" value="SHK15810.1"/>
    <property type="molecule type" value="Genomic_DNA"/>
</dbReference>
<dbReference type="AlphaFoldDB" id="A0A1M6Q6Q1"/>
<name>A0A1M6Q6Q1_9BACT</name>
<evidence type="ECO:0000313" key="1">
    <source>
        <dbReference type="EMBL" id="SHK15810.1"/>
    </source>
</evidence>
<dbReference type="OrthoDB" id="9771212at2"/>
<dbReference type="STRING" id="1121393.SAMN02745216_02976"/>
<evidence type="ECO:0000313" key="2">
    <source>
        <dbReference type="Proteomes" id="UP000183994"/>
    </source>
</evidence>
<keyword evidence="2" id="KW-1185">Reference proteome</keyword>
<proteinExistence type="predicted"/>
<accession>A0A1M6Q6Q1</accession>
<gene>
    <name evidence="1" type="ORF">SAMN02745216_02976</name>
</gene>
<dbReference type="Proteomes" id="UP000183994">
    <property type="component" value="Unassembled WGS sequence"/>
</dbReference>
<dbReference type="Pfam" id="PF08902">
    <property type="entry name" value="DUF1848"/>
    <property type="match status" value="1"/>
</dbReference>
<evidence type="ECO:0008006" key="3">
    <source>
        <dbReference type="Google" id="ProtNLM"/>
    </source>
</evidence>
<sequence>MSVYPTATITTQNGCQECVKPKIISASRLTDVCAHYSEWFMNGMDRGYFLARPSRSPKVYVSMEKVKGIVFWTKYVRHMIQYMDDLDGRGIASYFLVTMNDYEDVGMEPNLPSLDERIDAFQEMSRKIGKERILWRADPIIAADQIPLTDSLRRIEGIGDQLQGYTEKLIFGFLEPEKNSSIRKRLDKAGLSQYDISVADQCKAAKRLAQLGQKWGMEVASCCNTLDFSHYGIRTNRCTDPEQFKRIAPNNPSLVEFCNSSDAKKRGDGQQTDCQCMPAKDIGIKFGCPYACTYCYAFGRYDTLEAKTAQHDPNGESIYPI</sequence>
<dbReference type="RefSeq" id="WP_073476979.1">
    <property type="nucleotide sequence ID" value="NZ_FQZU01000019.1"/>
</dbReference>
<protein>
    <recommendedName>
        <fullName evidence="3">DNA repair photolyase</fullName>
    </recommendedName>
</protein>
<reference evidence="2" key="1">
    <citation type="submission" date="2016-11" db="EMBL/GenBank/DDBJ databases">
        <authorList>
            <person name="Varghese N."/>
            <person name="Submissions S."/>
        </authorList>
    </citation>
    <scope>NUCLEOTIDE SEQUENCE [LARGE SCALE GENOMIC DNA]</scope>
    <source>
        <strain evidence="2">DSM 16219</strain>
    </source>
</reference>
<dbReference type="InterPro" id="IPR014998">
    <property type="entry name" value="DUF1848"/>
</dbReference>